<dbReference type="Proteomes" id="UP000289738">
    <property type="component" value="Chromosome A08"/>
</dbReference>
<name>A0A445BR18_ARAHY</name>
<reference evidence="1 2" key="1">
    <citation type="submission" date="2019-01" db="EMBL/GenBank/DDBJ databases">
        <title>Sequencing of cultivated peanut Arachis hypogaea provides insights into genome evolution and oil improvement.</title>
        <authorList>
            <person name="Chen X."/>
        </authorList>
    </citation>
    <scope>NUCLEOTIDE SEQUENCE [LARGE SCALE GENOMIC DNA]</scope>
    <source>
        <strain evidence="2">cv. Fuhuasheng</strain>
        <tissue evidence="1">Leaves</tissue>
    </source>
</reference>
<keyword evidence="2" id="KW-1185">Reference proteome</keyword>
<dbReference type="AlphaFoldDB" id="A0A445BR18"/>
<proteinExistence type="predicted"/>
<dbReference type="EMBL" id="SDMP01000008">
    <property type="protein sequence ID" value="RYR41139.1"/>
    <property type="molecule type" value="Genomic_DNA"/>
</dbReference>
<accession>A0A445BR18</accession>
<comment type="caution">
    <text evidence="1">The sequence shown here is derived from an EMBL/GenBank/DDBJ whole genome shotgun (WGS) entry which is preliminary data.</text>
</comment>
<evidence type="ECO:0000313" key="1">
    <source>
        <dbReference type="EMBL" id="RYR41139.1"/>
    </source>
</evidence>
<evidence type="ECO:0000313" key="2">
    <source>
        <dbReference type="Proteomes" id="UP000289738"/>
    </source>
</evidence>
<sequence>MQVAANFIAVSFVTPASRAGDDGGKTFPSLIKELRREFHASFFVLLETHVSGGQRCGYP</sequence>
<organism evidence="1 2">
    <name type="scientific">Arachis hypogaea</name>
    <name type="common">Peanut</name>
    <dbReference type="NCBI Taxonomy" id="3818"/>
    <lineage>
        <taxon>Eukaryota</taxon>
        <taxon>Viridiplantae</taxon>
        <taxon>Streptophyta</taxon>
        <taxon>Embryophyta</taxon>
        <taxon>Tracheophyta</taxon>
        <taxon>Spermatophyta</taxon>
        <taxon>Magnoliopsida</taxon>
        <taxon>eudicotyledons</taxon>
        <taxon>Gunneridae</taxon>
        <taxon>Pentapetalae</taxon>
        <taxon>rosids</taxon>
        <taxon>fabids</taxon>
        <taxon>Fabales</taxon>
        <taxon>Fabaceae</taxon>
        <taxon>Papilionoideae</taxon>
        <taxon>50 kb inversion clade</taxon>
        <taxon>dalbergioids sensu lato</taxon>
        <taxon>Dalbergieae</taxon>
        <taxon>Pterocarpus clade</taxon>
        <taxon>Arachis</taxon>
    </lineage>
</organism>
<protein>
    <submittedName>
        <fullName evidence="1">Uncharacterized protein</fullName>
    </submittedName>
</protein>
<gene>
    <name evidence="1" type="ORF">Ahy_A08g037532</name>
</gene>